<reference evidence="4" key="1">
    <citation type="journal article" date="2019" name="Int. J. Syst. Evol. Microbiol.">
        <title>The Global Catalogue of Microorganisms (GCM) 10K type strain sequencing project: providing services to taxonomists for standard genome sequencing and annotation.</title>
        <authorList>
            <consortium name="The Broad Institute Genomics Platform"/>
            <consortium name="The Broad Institute Genome Sequencing Center for Infectious Disease"/>
            <person name="Wu L."/>
            <person name="Ma J."/>
        </authorList>
    </citation>
    <scope>NUCLEOTIDE SEQUENCE [LARGE SCALE GENOMIC DNA]</scope>
    <source>
        <strain evidence="4">CGMCC 1.16444</strain>
    </source>
</reference>
<dbReference type="Pfam" id="PF01471">
    <property type="entry name" value="PG_binding_1"/>
    <property type="match status" value="1"/>
</dbReference>
<sequence length="518" mass="55660">MRFLPLAFLLAVASAPVIAQDKPPAPEPLPTAIVLAVQDALIWTGDFDGIADGKPGPAFAAAVKQFQTREAKPVTGTPTPGDMWRLSQIVDEAKKSADWRLEIDGPNDVVLGLPRGLLPDASRNAEGRHFQSSDGTAQLQIFKAKGDLASVHAAAKGKAGRAVNRAELKGGRSLVAGTDGQSGFVDFATGPKGKVKGFRLTYPVGQIGRFVPAAIAISNNFYADPTARPSEKAPRAAPSFDGAFNAPEKGRLYPFATVTAQEPQAQITLGPVSARLTARKVEDPDMADFFDPILEIQVEGQAVLTVEDKDRQTQDAGVRAVELDPTNGLPEVLLTTFTGGAHCCTTLTIFTVRTDGSWARVDAGDYDGAPDFPQDVDGDGRYEIVAPDNAFYYAFDCYACSYAPDKIERLDGDTLNDVSARPEFRKVFAQWLPPTWAYAWAEGAVSGNGFLPALVAASRRIGESEDAWTFLKAHYDKNNDTGIEGCSFPLGDNGCPPDKIVKRTYPEAVETFLREQGY</sequence>
<dbReference type="InterPro" id="IPR036366">
    <property type="entry name" value="PGBDSf"/>
</dbReference>
<evidence type="ECO:0000313" key="3">
    <source>
        <dbReference type="EMBL" id="MFC5066595.1"/>
    </source>
</evidence>
<protein>
    <submittedName>
        <fullName evidence="3">Peptidoglycan-binding protein</fullName>
    </submittedName>
</protein>
<keyword evidence="1" id="KW-0732">Signal</keyword>
<dbReference type="Gene3D" id="1.10.101.10">
    <property type="entry name" value="PGBD-like superfamily/PGBD"/>
    <property type="match status" value="1"/>
</dbReference>
<evidence type="ECO:0000259" key="2">
    <source>
        <dbReference type="Pfam" id="PF01471"/>
    </source>
</evidence>
<feature type="domain" description="Peptidoglycan binding-like" evidence="2">
    <location>
        <begin position="34"/>
        <end position="80"/>
    </location>
</feature>
<evidence type="ECO:0000313" key="4">
    <source>
        <dbReference type="Proteomes" id="UP001595796"/>
    </source>
</evidence>
<evidence type="ECO:0000256" key="1">
    <source>
        <dbReference type="SAM" id="SignalP"/>
    </source>
</evidence>
<comment type="caution">
    <text evidence="3">The sequence shown here is derived from an EMBL/GenBank/DDBJ whole genome shotgun (WGS) entry which is preliminary data.</text>
</comment>
<gene>
    <name evidence="3" type="ORF">ACFPFW_01035</name>
</gene>
<dbReference type="SUPFAM" id="SSF47090">
    <property type="entry name" value="PGBD-like"/>
    <property type="match status" value="1"/>
</dbReference>
<dbReference type="EMBL" id="JBHSJF010000001">
    <property type="protein sequence ID" value="MFC5066595.1"/>
    <property type="molecule type" value="Genomic_DNA"/>
</dbReference>
<dbReference type="RefSeq" id="WP_114955374.1">
    <property type="nucleotide sequence ID" value="NZ_JBHSJF010000001.1"/>
</dbReference>
<name>A0ABV9YYW1_9HYPH</name>
<dbReference type="InterPro" id="IPR002477">
    <property type="entry name" value="Peptidoglycan-bd-like"/>
</dbReference>
<feature type="chain" id="PRO_5046910675" evidence="1">
    <location>
        <begin position="20"/>
        <end position="518"/>
    </location>
</feature>
<accession>A0ABV9YYW1</accession>
<dbReference type="InterPro" id="IPR036365">
    <property type="entry name" value="PGBD-like_sf"/>
</dbReference>
<organism evidence="3 4">
    <name type="scientific">Flaviflagellibacter deserti</name>
    <dbReference type="NCBI Taxonomy" id="2267266"/>
    <lineage>
        <taxon>Bacteria</taxon>
        <taxon>Pseudomonadati</taxon>
        <taxon>Pseudomonadota</taxon>
        <taxon>Alphaproteobacteria</taxon>
        <taxon>Hyphomicrobiales</taxon>
        <taxon>Flaviflagellibacter</taxon>
    </lineage>
</organism>
<keyword evidence="4" id="KW-1185">Reference proteome</keyword>
<feature type="signal peptide" evidence="1">
    <location>
        <begin position="1"/>
        <end position="19"/>
    </location>
</feature>
<proteinExistence type="predicted"/>
<dbReference type="Proteomes" id="UP001595796">
    <property type="component" value="Unassembled WGS sequence"/>
</dbReference>